<sequence length="158" mass="17630">MPPPQRPINNLLIANRGEIAIRILQAVHELPDPQPTTYALYTDTDSTHVSLGRPDHALKLSSAAQYMDIDHLVELVKEHKIDAVHPGYGFLSESAAFSRRMWEEAGCMVVGPGWEVLEQTGDKLRAKQLAMECGVPVLKAMVQRPGMSVPWPILRGRW</sequence>
<dbReference type="STRING" id="1664694.A0A0N1H275"/>
<dbReference type="EMBL" id="LFJN01000075">
    <property type="protein sequence ID" value="KPI34276.1"/>
    <property type="molecule type" value="Genomic_DNA"/>
</dbReference>
<dbReference type="PROSITE" id="PS50979">
    <property type="entry name" value="BC"/>
    <property type="match status" value="1"/>
</dbReference>
<dbReference type="VEuPathDB" id="FungiDB:AB675_4842"/>
<dbReference type="AlphaFoldDB" id="A0A0N1H275"/>
<dbReference type="Proteomes" id="UP000038010">
    <property type="component" value="Unassembled WGS sequence"/>
</dbReference>
<dbReference type="Gene3D" id="3.30.470.20">
    <property type="entry name" value="ATP-grasp fold, B domain"/>
    <property type="match status" value="1"/>
</dbReference>
<dbReference type="InterPro" id="IPR005481">
    <property type="entry name" value="BC-like_N"/>
</dbReference>
<keyword evidence="2" id="KW-0547">Nucleotide-binding</keyword>
<keyword evidence="6" id="KW-1185">Reference proteome</keyword>
<feature type="non-terminal residue" evidence="5">
    <location>
        <position position="158"/>
    </location>
</feature>
<dbReference type="OrthoDB" id="196847at2759"/>
<dbReference type="RefSeq" id="XP_017994239.1">
    <property type="nucleotide sequence ID" value="XM_018145005.1"/>
</dbReference>
<evidence type="ECO:0000313" key="5">
    <source>
        <dbReference type="EMBL" id="KPI34276.1"/>
    </source>
</evidence>
<evidence type="ECO:0000256" key="1">
    <source>
        <dbReference type="ARBA" id="ARBA00022598"/>
    </source>
</evidence>
<dbReference type="GO" id="GO:0005524">
    <property type="term" value="F:ATP binding"/>
    <property type="evidence" value="ECO:0007669"/>
    <property type="project" value="UniProtKB-KW"/>
</dbReference>
<dbReference type="GeneID" id="28736885"/>
<proteinExistence type="predicted"/>
<evidence type="ECO:0000313" key="6">
    <source>
        <dbReference type="Proteomes" id="UP000038010"/>
    </source>
</evidence>
<evidence type="ECO:0000259" key="4">
    <source>
        <dbReference type="PROSITE" id="PS50979"/>
    </source>
</evidence>
<accession>A0A0N1H275</accession>
<dbReference type="SUPFAM" id="SSF52440">
    <property type="entry name" value="PreATP-grasp domain"/>
    <property type="match status" value="1"/>
</dbReference>
<dbReference type="PANTHER" id="PTHR45007">
    <property type="entry name" value="CARBOXYLASE, PUTATIVE (AFU_ORTHOLOGUE AFUA_5G07570)-RELATED"/>
    <property type="match status" value="1"/>
</dbReference>
<evidence type="ECO:0000256" key="3">
    <source>
        <dbReference type="ARBA" id="ARBA00022840"/>
    </source>
</evidence>
<protein>
    <submittedName>
        <fullName evidence="5">Pyruvate carboxylase</fullName>
    </submittedName>
</protein>
<feature type="domain" description="Biotin carboxylation" evidence="4">
    <location>
        <begin position="7"/>
        <end position="158"/>
    </location>
</feature>
<dbReference type="InterPro" id="IPR016185">
    <property type="entry name" value="PreATP-grasp_dom_sf"/>
</dbReference>
<comment type="caution">
    <text evidence="5">The sequence shown here is derived from an EMBL/GenBank/DDBJ whole genome shotgun (WGS) entry which is preliminary data.</text>
</comment>
<reference evidence="5 6" key="1">
    <citation type="submission" date="2015-06" db="EMBL/GenBank/DDBJ databases">
        <title>Draft genome of the ant-associated black yeast Phialophora attae CBS 131958.</title>
        <authorList>
            <person name="Moreno L.F."/>
            <person name="Stielow B.J."/>
            <person name="de Hoog S."/>
            <person name="Vicente V.A."/>
            <person name="Weiss V.A."/>
            <person name="de Vries M."/>
            <person name="Cruz L.M."/>
            <person name="Souza E.M."/>
        </authorList>
    </citation>
    <scope>NUCLEOTIDE SEQUENCE [LARGE SCALE GENOMIC DNA]</scope>
    <source>
        <strain evidence="5 6">CBS 131958</strain>
    </source>
</reference>
<keyword evidence="5" id="KW-0670">Pyruvate</keyword>
<gene>
    <name evidence="5" type="ORF">AB675_4842</name>
</gene>
<dbReference type="Pfam" id="PF00289">
    <property type="entry name" value="Biotin_carb_N"/>
    <property type="match status" value="1"/>
</dbReference>
<keyword evidence="3" id="KW-0067">ATP-binding</keyword>
<keyword evidence="1" id="KW-0436">Ligase</keyword>
<organism evidence="5 6">
    <name type="scientific">Cyphellophora attinorum</name>
    <dbReference type="NCBI Taxonomy" id="1664694"/>
    <lineage>
        <taxon>Eukaryota</taxon>
        <taxon>Fungi</taxon>
        <taxon>Dikarya</taxon>
        <taxon>Ascomycota</taxon>
        <taxon>Pezizomycotina</taxon>
        <taxon>Eurotiomycetes</taxon>
        <taxon>Chaetothyriomycetidae</taxon>
        <taxon>Chaetothyriales</taxon>
        <taxon>Cyphellophoraceae</taxon>
        <taxon>Cyphellophora</taxon>
    </lineage>
</organism>
<evidence type="ECO:0000256" key="2">
    <source>
        <dbReference type="ARBA" id="ARBA00022741"/>
    </source>
</evidence>
<dbReference type="GO" id="GO:0016874">
    <property type="term" value="F:ligase activity"/>
    <property type="evidence" value="ECO:0007669"/>
    <property type="project" value="UniProtKB-KW"/>
</dbReference>
<dbReference type="InterPro" id="IPR011764">
    <property type="entry name" value="Biotin_carboxylation_dom"/>
</dbReference>
<dbReference type="PANTHER" id="PTHR45007:SF1">
    <property type="entry name" value="CARBOXYLASE, PUTATIVE (AFU_ORTHOLOGUE AFUA_5G07570)-RELATED"/>
    <property type="match status" value="1"/>
</dbReference>
<name>A0A0N1H275_9EURO</name>